<proteinExistence type="predicted"/>
<dbReference type="Ensembl" id="ENSXETT00000112401">
    <property type="protein sequence ID" value="ENSXETP00000111292"/>
    <property type="gene ID" value="ENSXETG00000044084"/>
</dbReference>
<evidence type="ECO:0000313" key="1">
    <source>
        <dbReference type="Ensembl" id="ENSXETP00000111292"/>
    </source>
</evidence>
<accession>A0A803JTE7</accession>
<dbReference type="InParanoid" id="A0A803JTE7"/>
<reference evidence="1" key="2">
    <citation type="submission" date="2021-03" db="UniProtKB">
        <authorList>
            <consortium name="Ensembl"/>
        </authorList>
    </citation>
    <scope>IDENTIFICATION</scope>
</reference>
<sequence length="127" mass="14573">MFLSHIKSGTYTYPCFSHTYSTHIHTHVSRTYTVRHIYIPMFLSHIQSGTYTHPCFFHTYSQAHIHTHVFSHAYSQAHIHTHVSFTHTVSLYTSPHPCTWPSPEMKAVVPAGANQKQVTSHSIRDGK</sequence>
<name>A0A803JTE7_XENTR</name>
<dbReference type="AlphaFoldDB" id="A0A803JTE7"/>
<organism evidence="1">
    <name type="scientific">Xenopus tropicalis</name>
    <name type="common">Western clawed frog</name>
    <name type="synonym">Silurana tropicalis</name>
    <dbReference type="NCBI Taxonomy" id="8364"/>
    <lineage>
        <taxon>Eukaryota</taxon>
        <taxon>Metazoa</taxon>
        <taxon>Chordata</taxon>
        <taxon>Craniata</taxon>
        <taxon>Vertebrata</taxon>
        <taxon>Euteleostomi</taxon>
        <taxon>Amphibia</taxon>
        <taxon>Batrachia</taxon>
        <taxon>Anura</taxon>
        <taxon>Pipoidea</taxon>
        <taxon>Pipidae</taxon>
        <taxon>Xenopodinae</taxon>
        <taxon>Xenopus</taxon>
        <taxon>Silurana</taxon>
    </lineage>
</organism>
<reference evidence="1" key="1">
    <citation type="journal article" date="2010" name="Science">
        <title>The genome of the Western clawed frog Xenopus tropicalis.</title>
        <authorList>
            <person name="Hellsten U."/>
            <person name="Harland R.M."/>
            <person name="Gilchrist M.J."/>
            <person name="Hendrix D."/>
            <person name="Jurka J."/>
            <person name="Kapitonov V."/>
            <person name="Ovcharenko I."/>
            <person name="Putnam N.H."/>
            <person name="Shu S."/>
            <person name="Taher L."/>
            <person name="Blitz I.L."/>
            <person name="Blumberg B."/>
            <person name="Dichmann D.S."/>
            <person name="Dubchak I."/>
            <person name="Amaya E."/>
            <person name="Detter J.C."/>
            <person name="Fletcher R."/>
            <person name="Gerhard D.S."/>
            <person name="Goodstein D."/>
            <person name="Graves T."/>
            <person name="Grigoriev I.V."/>
            <person name="Grimwood J."/>
            <person name="Kawashima T."/>
            <person name="Lindquist E."/>
            <person name="Lucas S.M."/>
            <person name="Mead P.E."/>
            <person name="Mitros T."/>
            <person name="Ogino H."/>
            <person name="Ohta Y."/>
            <person name="Poliakov A.V."/>
            <person name="Pollet N."/>
            <person name="Robert J."/>
            <person name="Salamov A."/>
            <person name="Sater A.K."/>
            <person name="Schmutz J."/>
            <person name="Terry A."/>
            <person name="Vize P.D."/>
            <person name="Warren W.C."/>
            <person name="Wells D."/>
            <person name="Wills A."/>
            <person name="Wilson R.K."/>
            <person name="Zimmerman L.B."/>
            <person name="Zorn A.M."/>
            <person name="Grainger R."/>
            <person name="Grammer T."/>
            <person name="Khokha M.K."/>
            <person name="Richardson P.M."/>
            <person name="Rokhsar D.S."/>
        </authorList>
    </citation>
    <scope>NUCLEOTIDE SEQUENCE [LARGE SCALE GENOMIC DNA]</scope>
    <source>
        <strain evidence="1">Nigerian</strain>
    </source>
</reference>
<protein>
    <submittedName>
        <fullName evidence="1">Uncharacterized protein</fullName>
    </submittedName>
</protein>